<evidence type="ECO:0000313" key="2">
    <source>
        <dbReference type="EMBL" id="GAA2108589.1"/>
    </source>
</evidence>
<dbReference type="PROSITE" id="PS51257">
    <property type="entry name" value="PROKAR_LIPOPROTEIN"/>
    <property type="match status" value="1"/>
</dbReference>
<dbReference type="RefSeq" id="WP_344287283.1">
    <property type="nucleotide sequence ID" value="NZ_BAAAPF010000004.1"/>
</dbReference>
<accession>A0ABN2XDV1</accession>
<comment type="caution">
    <text evidence="2">The sequence shown here is derived from an EMBL/GenBank/DDBJ whole genome shotgun (WGS) entry which is preliminary data.</text>
</comment>
<sequence length="75" mass="6923">MPEPTARAALRISAATMAVLALGGCMTVSGTGRPGPADTGADRNGTEPDGGVGAHAAPAAAAGGDGGSAPRLPAA</sequence>
<keyword evidence="3" id="KW-1185">Reference proteome</keyword>
<evidence type="ECO:0000256" key="1">
    <source>
        <dbReference type="SAM" id="MobiDB-lite"/>
    </source>
</evidence>
<organism evidence="2 3">
    <name type="scientific">Streptomyces synnematoformans</name>
    <dbReference type="NCBI Taxonomy" id="415721"/>
    <lineage>
        <taxon>Bacteria</taxon>
        <taxon>Bacillati</taxon>
        <taxon>Actinomycetota</taxon>
        <taxon>Actinomycetes</taxon>
        <taxon>Kitasatosporales</taxon>
        <taxon>Streptomycetaceae</taxon>
        <taxon>Streptomyces</taxon>
    </lineage>
</organism>
<evidence type="ECO:0000313" key="3">
    <source>
        <dbReference type="Proteomes" id="UP001500443"/>
    </source>
</evidence>
<feature type="region of interest" description="Disordered" evidence="1">
    <location>
        <begin position="27"/>
        <end position="75"/>
    </location>
</feature>
<gene>
    <name evidence="2" type="ORF">GCM10009802_04470</name>
</gene>
<protein>
    <submittedName>
        <fullName evidence="2">Uncharacterized protein</fullName>
    </submittedName>
</protein>
<dbReference type="Proteomes" id="UP001500443">
    <property type="component" value="Unassembled WGS sequence"/>
</dbReference>
<name>A0ABN2XDV1_9ACTN</name>
<reference evidence="2 3" key="1">
    <citation type="journal article" date="2019" name="Int. J. Syst. Evol. Microbiol.">
        <title>The Global Catalogue of Microorganisms (GCM) 10K type strain sequencing project: providing services to taxonomists for standard genome sequencing and annotation.</title>
        <authorList>
            <consortium name="The Broad Institute Genomics Platform"/>
            <consortium name="The Broad Institute Genome Sequencing Center for Infectious Disease"/>
            <person name="Wu L."/>
            <person name="Ma J."/>
        </authorList>
    </citation>
    <scope>NUCLEOTIDE SEQUENCE [LARGE SCALE GENOMIC DNA]</scope>
    <source>
        <strain evidence="2 3">JCM 15481</strain>
    </source>
</reference>
<proteinExistence type="predicted"/>
<dbReference type="EMBL" id="BAAAPF010000004">
    <property type="protein sequence ID" value="GAA2108589.1"/>
    <property type="molecule type" value="Genomic_DNA"/>
</dbReference>